<protein>
    <recommendedName>
        <fullName evidence="7">F5/8 type C domain-containing protein</fullName>
    </recommendedName>
</protein>
<dbReference type="EnsemblMetazoa" id="G29389.1">
    <property type="protein sequence ID" value="G29389.1:cds"/>
    <property type="gene ID" value="G29389"/>
</dbReference>
<dbReference type="SUPFAM" id="SSF49785">
    <property type="entry name" value="Galactose-binding domain-like"/>
    <property type="match status" value="1"/>
</dbReference>
<proteinExistence type="predicted"/>
<reference evidence="5" key="1">
    <citation type="submission" date="2022-08" db="UniProtKB">
        <authorList>
            <consortium name="EnsemblMetazoa"/>
        </authorList>
    </citation>
    <scope>IDENTIFICATION</scope>
    <source>
        <strain evidence="5">05x7-T-G4-1.051#20</strain>
    </source>
</reference>
<feature type="domain" description="Cadherin" evidence="4">
    <location>
        <begin position="94"/>
        <end position="188"/>
    </location>
</feature>
<keyword evidence="6" id="KW-1185">Reference proteome</keyword>
<dbReference type="OMA" id="KCRISYG"/>
<feature type="domain" description="F5/8 type C" evidence="3">
    <location>
        <begin position="1511"/>
        <end position="1658"/>
    </location>
</feature>
<dbReference type="InterPro" id="IPR008979">
    <property type="entry name" value="Galactose-bd-like_sf"/>
</dbReference>
<dbReference type="GO" id="GO:0007156">
    <property type="term" value="P:homophilic cell adhesion via plasma membrane adhesion molecules"/>
    <property type="evidence" value="ECO:0007669"/>
    <property type="project" value="InterPro"/>
</dbReference>
<dbReference type="PROSITE" id="PS50268">
    <property type="entry name" value="CADHERIN_2"/>
    <property type="match status" value="1"/>
</dbReference>
<dbReference type="InterPro" id="IPR002126">
    <property type="entry name" value="Cadherin-like_dom"/>
</dbReference>
<evidence type="ECO:0000313" key="6">
    <source>
        <dbReference type="Proteomes" id="UP000005408"/>
    </source>
</evidence>
<evidence type="ECO:0000259" key="3">
    <source>
        <dbReference type="PROSITE" id="PS50022"/>
    </source>
</evidence>
<dbReference type="GO" id="GO:0005509">
    <property type="term" value="F:calcium ion binding"/>
    <property type="evidence" value="ECO:0007669"/>
    <property type="project" value="UniProtKB-UniRule"/>
</dbReference>
<evidence type="ECO:0000256" key="1">
    <source>
        <dbReference type="PROSITE-ProRule" id="PRU00043"/>
    </source>
</evidence>
<evidence type="ECO:0008006" key="7">
    <source>
        <dbReference type="Google" id="ProtNLM"/>
    </source>
</evidence>
<keyword evidence="2" id="KW-0732">Signal</keyword>
<dbReference type="Gene3D" id="2.60.40.60">
    <property type="entry name" value="Cadherins"/>
    <property type="match status" value="1"/>
</dbReference>
<organism evidence="5 6">
    <name type="scientific">Magallana gigas</name>
    <name type="common">Pacific oyster</name>
    <name type="synonym">Crassostrea gigas</name>
    <dbReference type="NCBI Taxonomy" id="29159"/>
    <lineage>
        <taxon>Eukaryota</taxon>
        <taxon>Metazoa</taxon>
        <taxon>Spiralia</taxon>
        <taxon>Lophotrochozoa</taxon>
        <taxon>Mollusca</taxon>
        <taxon>Bivalvia</taxon>
        <taxon>Autobranchia</taxon>
        <taxon>Pteriomorphia</taxon>
        <taxon>Ostreida</taxon>
        <taxon>Ostreoidea</taxon>
        <taxon>Ostreidae</taxon>
        <taxon>Magallana</taxon>
    </lineage>
</organism>
<dbReference type="GO" id="GO:0016020">
    <property type="term" value="C:membrane"/>
    <property type="evidence" value="ECO:0007669"/>
    <property type="project" value="InterPro"/>
</dbReference>
<accession>A0A8W8LS29</accession>
<feature type="chain" id="PRO_5036492747" description="F5/8 type C domain-containing protein" evidence="2">
    <location>
        <begin position="25"/>
        <end position="1828"/>
    </location>
</feature>
<dbReference type="OrthoDB" id="6355129at2759"/>
<evidence type="ECO:0000256" key="2">
    <source>
        <dbReference type="SAM" id="SignalP"/>
    </source>
</evidence>
<dbReference type="InterPro" id="IPR000421">
    <property type="entry name" value="FA58C"/>
</dbReference>
<evidence type="ECO:0000313" key="5">
    <source>
        <dbReference type="EnsemblMetazoa" id="G29389.1:cds"/>
    </source>
</evidence>
<sequence length="1828" mass="200723">MARGLPNISLCFCVTSFFILLSKGANEYIQTARNDRGCLHGQRTVDGSCVCLPCWSGHQCDVPRNRHPPKFSQDVYYTSVTDLISRDNILVPEAFDEDLKTVCKEEDATCPCAEVYFSIMDGNEDGLFTIDPQSGALSISSGAVPQKDRYEITLKASNQFNSINQPESTTLVIVDFPKYQSEVESPHHIEKRALSSVVGNVTFDLKKKYPYNETTEMKVGSRVRFQLTITFPIEDTDMLVELFTPDNETTVMILCDVNVTAIGSSLMYNGSKEPVMDSREPDSVMYDRAIINFGVVQNSGCVNAIECSIYIEYEAILLENPSINAGEVYWVSAGAEYNNENEVWVGQASFVAFPNDTTVNENPTVNFTGPSTLSVGSAAVFQVDLLLPNPSSLLTFDAFAPINTSSVMSICSAKLKYLSDNFRCGFDERAVSTQYYQDQTGIGNSMGHLNLGTLLNKGSRDVTNVQENNLVSVEFVAHMYNDPSFVGTNYMVGAAFEISPNQIWAGQMQVTATSEVDPTGMSTPLLEFNPPNGQTVAIGDAVTLLLEVQIPDSTTTSYSLLIKAPFSTTAIFKVCSVEIKSIGENMPCVHKEDKKTVYSSRDTVSSSPEPDMATLNLGGITNLNLNNTATEADTISFEIIVAPLNHTEVVDLSSHTVEATLFYAGSLTVVQSSSIQISGTSVQTTSVSNTTSPSFNMVYVFGNENVEVGTATRAQLEITTNRSVSYPMMNMEFIMPLGNTSTKLSICRARMLSAGRNLPCVAPDWINSQVIYQSQYNETVNDQALMYLSTVCNYQRMDNVTDDIITIVLDVKVEDNPELITGEKEWISAGNQYSDTKIWVGQLALYAQRTGTIIPGTTPYINLIKNTTLSSIPIGYPSVYTALIKIAPQESAQVKVSVTVSSSVLSICGLRIKDIGDNYPCVNKNVTTSISGSSGFIDLGIVTNTGPNSLVSNDFYDSNTILVELILQLADDTTTVTDGSSHSFDVDVEYGSDGSKKSFSAQTIVATHDKTVANFTSVDNRTVNSFFIENIGSNVSDANIAKGESKRFVLEMIYPEGETKDITVKFMSSSITSQQNNMDLCGSGLTYVGENFPCLDKTKITPEYSKRTGSLLMDTASLQLGFVRSSGVKTGDNEANKLRLEAVARLLPSSTLSAGTVIPFHVAVNTNNLEIYVGQIDLTVTDTPTTTTVTTSIVNTSLLYINSSSDPHPVNVGNLTTLPIVMYVPPNTMSSVLFDIELPQLTVTIGTIENIRVSSSGSNIGCVYENESLALKFDRKFNSSINTCQVHHGQLDLGTVTNTGLSYGTGTTIEGDDHILIEVDLRINDNIPDSLGSVFPISIGAKVADYIVIYEKNISLTRTGYERPDLEITATYNSTFSTSSLIVVDAILKHSNMTSATAINATAYFYLPPYLEYKSIQSNVTHSGPVFREGVVEIQFDEVLMCDVINMQLTLEPNQTTTVPLDILTENTMVAYEVSSFMTHTPASVYPSDQVFDTPLQYLNFSVTVTKVGVCDLPLGMTSGHIDDCQLDGSIENDPARPPSHGRYNGNSAWRPFSRGPTFSKFRYFQVFFGNKTLVNKIVMQKGAGYTHHPSQLSLRYSNDGYSWQTAETVAVSTPFAETTIYPQRQTQARFMRVYIDKDDTINGEPPDIGLKFEFFGCYLSGEYTTTSVCNAAPSNIYPNDFYFRSFHALNGKVLMCDINPKDKDLKQHCHFSVDGATWTAMDGRVASLLGHESTKNIFFAYDNDQRSTLMSEDEGITWYNVPRDFYLDTRSKLTFTPSKNVPMQVTNLNVAEPHVNYQFGPWGVTFEGLWKSSAGMWSRVVEWDTCC</sequence>
<feature type="signal peptide" evidence="2">
    <location>
        <begin position="1"/>
        <end position="24"/>
    </location>
</feature>
<dbReference type="PROSITE" id="PS50022">
    <property type="entry name" value="FA58C_3"/>
    <property type="match status" value="1"/>
</dbReference>
<dbReference type="Proteomes" id="UP000005408">
    <property type="component" value="Unassembled WGS sequence"/>
</dbReference>
<dbReference type="SUPFAM" id="SSF49313">
    <property type="entry name" value="Cadherin-like"/>
    <property type="match status" value="1"/>
</dbReference>
<dbReference type="InterPro" id="IPR015919">
    <property type="entry name" value="Cadherin-like_sf"/>
</dbReference>
<dbReference type="Pfam" id="PF00754">
    <property type="entry name" value="F5_F8_type_C"/>
    <property type="match status" value="1"/>
</dbReference>
<name>A0A8W8LS29_MAGGI</name>
<dbReference type="Gene3D" id="2.60.120.260">
    <property type="entry name" value="Galactose-binding domain-like"/>
    <property type="match status" value="1"/>
</dbReference>
<evidence type="ECO:0000259" key="4">
    <source>
        <dbReference type="PROSITE" id="PS50268"/>
    </source>
</evidence>
<dbReference type="CDD" id="cd11304">
    <property type="entry name" value="Cadherin_repeat"/>
    <property type="match status" value="1"/>
</dbReference>
<keyword evidence="1" id="KW-0106">Calcium</keyword>